<dbReference type="PROSITE" id="PS50123">
    <property type="entry name" value="CHER"/>
    <property type="match status" value="1"/>
</dbReference>
<proteinExistence type="predicted"/>
<feature type="domain" description="CheR-type methyltransferase" evidence="7">
    <location>
        <begin position="1"/>
        <end position="269"/>
    </location>
</feature>
<dbReference type="EMBL" id="CP011797">
    <property type="protein sequence ID" value="ATX76905.1"/>
    <property type="molecule type" value="Genomic_DNA"/>
</dbReference>
<dbReference type="InterPro" id="IPR036804">
    <property type="entry name" value="CheR_N_sf"/>
</dbReference>
<dbReference type="PIRSF" id="PIRSF000410">
    <property type="entry name" value="CheR"/>
    <property type="match status" value="1"/>
</dbReference>
<dbReference type="InterPro" id="IPR022641">
    <property type="entry name" value="CheR_N"/>
</dbReference>
<evidence type="ECO:0000313" key="8">
    <source>
        <dbReference type="EMBL" id="ATX76905.1"/>
    </source>
</evidence>
<feature type="binding site" evidence="6">
    <location>
        <position position="75"/>
    </location>
    <ligand>
        <name>S-adenosyl-L-methionine</name>
        <dbReference type="ChEBI" id="CHEBI:59789"/>
    </ligand>
</feature>
<keyword evidence="9" id="KW-1185">Reference proteome</keyword>
<gene>
    <name evidence="8" type="primary">cehR</name>
    <name evidence="8" type="ORF">REIFOR_01767</name>
</gene>
<feature type="binding site" evidence="6">
    <location>
        <begin position="213"/>
        <end position="214"/>
    </location>
    <ligand>
        <name>S-adenosyl-L-methionine</name>
        <dbReference type="ChEBI" id="CHEBI:59789"/>
    </ligand>
</feature>
<sequence>MDREFSYTQAHFEQVQAKLYELAGIQLDTSKDALVYSRLVRRIRSLKVGGFANYFVYLQNTPSETQEFINALTTNLTSFFREPHHFDILKGYLQDHPGNLRIWCVASSTGEEAYSIAMTVAEHYGQFDTPVEIIASDIDTDVLTAASAGIYKRERIESIVPQRRKQFFQRGTGGQDGKVRVVPELKRMVEFAQINLLEPSWPIRSTVDVIFCRNVMIYFDKQTQLALLTRLVALLPSDGLYIAGHSENFSAFAQVVRLAGQTTYYPVRG</sequence>
<dbReference type="Pfam" id="PF03705">
    <property type="entry name" value="CheR_N"/>
    <property type="match status" value="1"/>
</dbReference>
<feature type="binding site" evidence="6">
    <location>
        <position position="112"/>
    </location>
    <ligand>
        <name>S-adenosyl-L-methionine</name>
        <dbReference type="ChEBI" id="CHEBI:59789"/>
    </ligand>
</feature>
<dbReference type="Pfam" id="PF01739">
    <property type="entry name" value="CheR"/>
    <property type="match status" value="1"/>
</dbReference>
<accession>A0A2K8KQ82</accession>
<evidence type="ECO:0000256" key="1">
    <source>
        <dbReference type="ARBA" id="ARBA00001541"/>
    </source>
</evidence>
<keyword evidence="4 5" id="KW-0949">S-adenosyl-L-methionine</keyword>
<comment type="catalytic activity">
    <reaction evidence="1 5">
        <text>L-glutamyl-[protein] + S-adenosyl-L-methionine = [protein]-L-glutamate 5-O-methyl ester + S-adenosyl-L-homocysteine</text>
        <dbReference type="Rhea" id="RHEA:24452"/>
        <dbReference type="Rhea" id="RHEA-COMP:10208"/>
        <dbReference type="Rhea" id="RHEA-COMP:10311"/>
        <dbReference type="ChEBI" id="CHEBI:29973"/>
        <dbReference type="ChEBI" id="CHEBI:57856"/>
        <dbReference type="ChEBI" id="CHEBI:59789"/>
        <dbReference type="ChEBI" id="CHEBI:82795"/>
        <dbReference type="EC" id="2.1.1.80"/>
    </reaction>
</comment>
<dbReference type="AlphaFoldDB" id="A0A2K8KQ82"/>
<dbReference type="PRINTS" id="PR00996">
    <property type="entry name" value="CHERMTFRASE"/>
</dbReference>
<evidence type="ECO:0000313" key="9">
    <source>
        <dbReference type="Proteomes" id="UP000229757"/>
    </source>
</evidence>
<dbReference type="InterPro" id="IPR000780">
    <property type="entry name" value="CheR_MeTrfase"/>
</dbReference>
<evidence type="ECO:0000256" key="6">
    <source>
        <dbReference type="PIRSR" id="PIRSR000410-1"/>
    </source>
</evidence>
<dbReference type="InterPro" id="IPR029063">
    <property type="entry name" value="SAM-dependent_MTases_sf"/>
</dbReference>
<dbReference type="SUPFAM" id="SSF47757">
    <property type="entry name" value="Chemotaxis receptor methyltransferase CheR, N-terminal domain"/>
    <property type="match status" value="1"/>
</dbReference>
<dbReference type="SMART" id="SM00138">
    <property type="entry name" value="MeTrc"/>
    <property type="match status" value="1"/>
</dbReference>
<dbReference type="PANTHER" id="PTHR24422:SF19">
    <property type="entry name" value="CHEMOTAXIS PROTEIN METHYLTRANSFERASE"/>
    <property type="match status" value="1"/>
</dbReference>
<dbReference type="PANTHER" id="PTHR24422">
    <property type="entry name" value="CHEMOTAXIS PROTEIN METHYLTRANSFERASE"/>
    <property type="match status" value="1"/>
</dbReference>
<dbReference type="EC" id="2.1.1.80" evidence="5"/>
<dbReference type="Gene3D" id="1.10.155.10">
    <property type="entry name" value="Chemotaxis receptor methyltransferase CheR, N-terminal domain"/>
    <property type="match status" value="1"/>
</dbReference>
<dbReference type="InterPro" id="IPR022642">
    <property type="entry name" value="CheR_C"/>
</dbReference>
<comment type="function">
    <text evidence="5">Methylation of the membrane-bound methyl-accepting chemotaxis proteins (MCP) to form gamma-glutamyl methyl ester residues in MCP.</text>
</comment>
<evidence type="ECO:0000256" key="2">
    <source>
        <dbReference type="ARBA" id="ARBA00022603"/>
    </source>
</evidence>
<keyword evidence="3 5" id="KW-0808">Transferase</keyword>
<dbReference type="InterPro" id="IPR050903">
    <property type="entry name" value="Bact_Chemotaxis_MeTrfase"/>
</dbReference>
<feature type="binding site" evidence="6">
    <location>
        <begin position="195"/>
        <end position="196"/>
    </location>
    <ligand>
        <name>S-adenosyl-L-methionine</name>
        <dbReference type="ChEBI" id="CHEBI:59789"/>
    </ligand>
</feature>
<reference evidence="8 9" key="1">
    <citation type="journal article" date="2017" name="Environ. Microbiol.">
        <title>Genomic and physiological analyses of 'Reinekea forsetii' reveal a versatile opportunistic lifestyle during spring algae blooms.</title>
        <authorList>
            <person name="Avci B."/>
            <person name="Hahnke R.L."/>
            <person name="Chafee M."/>
            <person name="Fischer T."/>
            <person name="Gruber-Vodicka H."/>
            <person name="Tegetmeyer H.E."/>
            <person name="Harder J."/>
            <person name="Fuchs B.M."/>
            <person name="Amann R.I."/>
            <person name="Teeling H."/>
        </authorList>
    </citation>
    <scope>NUCLEOTIDE SEQUENCE [LARGE SCALE GENOMIC DNA]</scope>
    <source>
        <strain evidence="8 9">Hel1_31_D35</strain>
    </source>
</reference>
<keyword evidence="2 5" id="KW-0489">Methyltransferase</keyword>
<dbReference type="InterPro" id="IPR026024">
    <property type="entry name" value="Chemotaxis_MeTrfase_CheR"/>
</dbReference>
<evidence type="ECO:0000259" key="7">
    <source>
        <dbReference type="PROSITE" id="PS50123"/>
    </source>
</evidence>
<feature type="binding site" evidence="6">
    <location>
        <position position="81"/>
    </location>
    <ligand>
        <name>S-adenosyl-L-methionine</name>
        <dbReference type="ChEBI" id="CHEBI:59789"/>
    </ligand>
</feature>
<organism evidence="8 9">
    <name type="scientific">Reinekea forsetii</name>
    <dbReference type="NCBI Taxonomy" id="1336806"/>
    <lineage>
        <taxon>Bacteria</taxon>
        <taxon>Pseudomonadati</taxon>
        <taxon>Pseudomonadota</taxon>
        <taxon>Gammaproteobacteria</taxon>
        <taxon>Oceanospirillales</taxon>
        <taxon>Saccharospirillaceae</taxon>
        <taxon>Reinekea</taxon>
    </lineage>
</organism>
<evidence type="ECO:0000256" key="3">
    <source>
        <dbReference type="ARBA" id="ARBA00022679"/>
    </source>
</evidence>
<dbReference type="OrthoDB" id="9816309at2"/>
<evidence type="ECO:0000256" key="4">
    <source>
        <dbReference type="ARBA" id="ARBA00022691"/>
    </source>
</evidence>
<name>A0A2K8KQ82_9GAMM</name>
<dbReference type="KEGG" id="rfo:REIFOR_01767"/>
<dbReference type="Gene3D" id="3.40.50.150">
    <property type="entry name" value="Vaccinia Virus protein VP39"/>
    <property type="match status" value="1"/>
</dbReference>
<protein>
    <recommendedName>
        <fullName evidence="5">Chemotaxis protein methyltransferase</fullName>
        <ecNumber evidence="5">2.1.1.80</ecNumber>
    </recommendedName>
</protein>
<dbReference type="GO" id="GO:0008983">
    <property type="term" value="F:protein-glutamate O-methyltransferase activity"/>
    <property type="evidence" value="ECO:0007669"/>
    <property type="project" value="UniProtKB-EC"/>
</dbReference>
<feature type="binding site" evidence="6">
    <location>
        <position position="77"/>
    </location>
    <ligand>
        <name>S-adenosyl-L-methionine</name>
        <dbReference type="ChEBI" id="CHEBI:59789"/>
    </ligand>
</feature>
<dbReference type="SUPFAM" id="SSF53335">
    <property type="entry name" value="S-adenosyl-L-methionine-dependent methyltransferases"/>
    <property type="match status" value="1"/>
</dbReference>
<feature type="binding site" evidence="6">
    <location>
        <position position="137"/>
    </location>
    <ligand>
        <name>S-adenosyl-L-methionine</name>
        <dbReference type="ChEBI" id="CHEBI:59789"/>
    </ligand>
</feature>
<evidence type="ECO:0000256" key="5">
    <source>
        <dbReference type="PIRNR" id="PIRNR000410"/>
    </source>
</evidence>
<dbReference type="GO" id="GO:0032259">
    <property type="term" value="P:methylation"/>
    <property type="evidence" value="ECO:0007669"/>
    <property type="project" value="UniProtKB-KW"/>
</dbReference>
<dbReference type="Proteomes" id="UP000229757">
    <property type="component" value="Chromosome"/>
</dbReference>